<dbReference type="Gene3D" id="3.40.50.720">
    <property type="entry name" value="NAD(P)-binding Rossmann-like Domain"/>
    <property type="match status" value="1"/>
</dbReference>
<name>A0A1B9IK86_9TREE</name>
<gene>
    <name evidence="6" type="ORF">L486_06639</name>
</gene>
<evidence type="ECO:0000256" key="2">
    <source>
        <dbReference type="ARBA" id="ARBA00022857"/>
    </source>
</evidence>
<dbReference type="InterPro" id="IPR036291">
    <property type="entry name" value="NAD(P)-bd_dom_sf"/>
</dbReference>
<dbReference type="InterPro" id="IPR051164">
    <property type="entry name" value="NmrA-like_oxidored"/>
</dbReference>
<feature type="compositionally biased region" description="Polar residues" evidence="4">
    <location>
        <begin position="1"/>
        <end position="14"/>
    </location>
</feature>
<dbReference type="GO" id="GO:0016491">
    <property type="term" value="F:oxidoreductase activity"/>
    <property type="evidence" value="ECO:0007669"/>
    <property type="project" value="UniProtKB-KW"/>
</dbReference>
<dbReference type="AlphaFoldDB" id="A0A1B9IK86"/>
<evidence type="ECO:0000256" key="1">
    <source>
        <dbReference type="ARBA" id="ARBA00006328"/>
    </source>
</evidence>
<keyword evidence="2" id="KW-0521">NADP</keyword>
<accession>A0A1B9IK86</accession>
<dbReference type="CDD" id="cd05251">
    <property type="entry name" value="NmrA_like_SDR_a"/>
    <property type="match status" value="1"/>
</dbReference>
<organism evidence="6 7">
    <name type="scientific">Kwoniella mangroviensis CBS 10435</name>
    <dbReference type="NCBI Taxonomy" id="1331196"/>
    <lineage>
        <taxon>Eukaryota</taxon>
        <taxon>Fungi</taxon>
        <taxon>Dikarya</taxon>
        <taxon>Basidiomycota</taxon>
        <taxon>Agaricomycotina</taxon>
        <taxon>Tremellomycetes</taxon>
        <taxon>Tremellales</taxon>
        <taxon>Cryptococcaceae</taxon>
        <taxon>Kwoniella</taxon>
    </lineage>
</organism>
<dbReference type="GO" id="GO:0005634">
    <property type="term" value="C:nucleus"/>
    <property type="evidence" value="ECO:0007669"/>
    <property type="project" value="TreeGrafter"/>
</dbReference>
<dbReference type="OrthoDB" id="300709at2759"/>
<dbReference type="Gene3D" id="3.90.25.10">
    <property type="entry name" value="UDP-galactose 4-epimerase, domain 1"/>
    <property type="match status" value="1"/>
</dbReference>
<evidence type="ECO:0000256" key="3">
    <source>
        <dbReference type="ARBA" id="ARBA00023002"/>
    </source>
</evidence>
<dbReference type="SUPFAM" id="SSF51735">
    <property type="entry name" value="NAD(P)-binding Rossmann-fold domains"/>
    <property type="match status" value="1"/>
</dbReference>
<dbReference type="InterPro" id="IPR008030">
    <property type="entry name" value="NmrA-like"/>
</dbReference>
<comment type="similarity">
    <text evidence="1">Belongs to the NmrA-type oxidoreductase family.</text>
</comment>
<dbReference type="EMBL" id="KI669465">
    <property type="protein sequence ID" value="OCF55883.1"/>
    <property type="molecule type" value="Genomic_DNA"/>
</dbReference>
<dbReference type="Pfam" id="PF05368">
    <property type="entry name" value="NmrA"/>
    <property type="match status" value="1"/>
</dbReference>
<feature type="domain" description="NmrA-like" evidence="5">
    <location>
        <begin position="24"/>
        <end position="284"/>
    </location>
</feature>
<proteinExistence type="inferred from homology"/>
<reference evidence="7" key="2">
    <citation type="submission" date="2013-12" db="EMBL/GenBank/DDBJ databases">
        <title>Evolution of pathogenesis and genome organization in the Tremellales.</title>
        <authorList>
            <person name="Cuomo C."/>
            <person name="Litvintseva A."/>
            <person name="Heitman J."/>
            <person name="Chen Y."/>
            <person name="Sun S."/>
            <person name="Springer D."/>
            <person name="Dromer F."/>
            <person name="Young S."/>
            <person name="Zeng Q."/>
            <person name="Chapman S."/>
            <person name="Gujja S."/>
            <person name="Saif S."/>
            <person name="Birren B."/>
        </authorList>
    </citation>
    <scope>NUCLEOTIDE SEQUENCE [LARGE SCALE GENOMIC DNA]</scope>
    <source>
        <strain evidence="7">CBS 10435</strain>
    </source>
</reference>
<evidence type="ECO:0000256" key="4">
    <source>
        <dbReference type="SAM" id="MobiDB-lite"/>
    </source>
</evidence>
<evidence type="ECO:0000259" key="5">
    <source>
        <dbReference type="Pfam" id="PF05368"/>
    </source>
</evidence>
<evidence type="ECO:0000313" key="7">
    <source>
        <dbReference type="Proteomes" id="UP000092583"/>
    </source>
</evidence>
<sequence length="329" mass="36519">MQTVNGISTSSQAPGGTVDGHADQKKRFVVFTATGDQGRSVCKYLLEDGGWEVVGITRNANSDSAKELDKMGVKVVQGDMNDPSSYSESLQGAYGAFVNADFWAPYFASGCNASIGQETEIKQAKGAIDECIKAGLKHVVYSTLEDLGEDCIPHLDSKVQVSKYIRTTSLPTTQLITSYYFSNANKFGQITKDKHGSFILATPVPDECYLPGFAVEQTGAWVLKALKDPERFIGKEIYACSDILTVSEMASILSDVAEVKFNTLGITKDEFYSEQFKAQNDEELWLNMDLFYRKLLKRDVAKSKELVPEQWTFRDWAEQNHEFKKIAGI</sequence>
<dbReference type="PANTHER" id="PTHR42748">
    <property type="entry name" value="NITROGEN METABOLITE REPRESSION PROTEIN NMRA FAMILY MEMBER"/>
    <property type="match status" value="1"/>
</dbReference>
<dbReference type="Proteomes" id="UP000092583">
    <property type="component" value="Unassembled WGS sequence"/>
</dbReference>
<keyword evidence="3" id="KW-0560">Oxidoreductase</keyword>
<protein>
    <recommendedName>
        <fullName evidence="5">NmrA-like domain-containing protein</fullName>
    </recommendedName>
</protein>
<evidence type="ECO:0000313" key="6">
    <source>
        <dbReference type="EMBL" id="OCF55883.1"/>
    </source>
</evidence>
<dbReference type="STRING" id="1331196.A0A1B9IK86"/>
<reference evidence="6 7" key="1">
    <citation type="submission" date="2013-07" db="EMBL/GenBank/DDBJ databases">
        <title>The Genome Sequence of Kwoniella mangroviensis CBS10435.</title>
        <authorList>
            <consortium name="The Broad Institute Genome Sequencing Platform"/>
            <person name="Cuomo C."/>
            <person name="Litvintseva A."/>
            <person name="Chen Y."/>
            <person name="Heitman J."/>
            <person name="Sun S."/>
            <person name="Springer D."/>
            <person name="Dromer F."/>
            <person name="Young S.K."/>
            <person name="Zeng Q."/>
            <person name="Gargeya S."/>
            <person name="Fitzgerald M."/>
            <person name="Abouelleil A."/>
            <person name="Alvarado L."/>
            <person name="Berlin A.M."/>
            <person name="Chapman S.B."/>
            <person name="Dewar J."/>
            <person name="Goldberg J."/>
            <person name="Griggs A."/>
            <person name="Gujja S."/>
            <person name="Hansen M."/>
            <person name="Howarth C."/>
            <person name="Imamovic A."/>
            <person name="Larimer J."/>
            <person name="McCowan C."/>
            <person name="Murphy C."/>
            <person name="Pearson M."/>
            <person name="Priest M."/>
            <person name="Roberts A."/>
            <person name="Saif S."/>
            <person name="Shea T."/>
            <person name="Sykes S."/>
            <person name="Wortman J."/>
            <person name="Nusbaum C."/>
            <person name="Birren B."/>
        </authorList>
    </citation>
    <scope>NUCLEOTIDE SEQUENCE [LARGE SCALE GENOMIC DNA]</scope>
    <source>
        <strain evidence="6 7">CBS 10435</strain>
    </source>
</reference>
<keyword evidence="7" id="KW-1185">Reference proteome</keyword>
<dbReference type="PANTHER" id="PTHR42748:SF30">
    <property type="entry name" value="NMRA-LIKE DOMAIN-CONTAINING PROTEIN"/>
    <property type="match status" value="1"/>
</dbReference>
<feature type="region of interest" description="Disordered" evidence="4">
    <location>
        <begin position="1"/>
        <end position="20"/>
    </location>
</feature>